<evidence type="ECO:0000256" key="1">
    <source>
        <dbReference type="SAM" id="Phobius"/>
    </source>
</evidence>
<dbReference type="InterPro" id="IPR001610">
    <property type="entry name" value="PAC"/>
</dbReference>
<dbReference type="SMART" id="SM00086">
    <property type="entry name" value="PAC"/>
    <property type="match status" value="2"/>
</dbReference>
<proteinExistence type="predicted"/>
<feature type="domain" description="PAC" evidence="3">
    <location>
        <begin position="169"/>
        <end position="221"/>
    </location>
</feature>
<dbReference type="Gene3D" id="3.20.20.450">
    <property type="entry name" value="EAL domain"/>
    <property type="match status" value="1"/>
</dbReference>
<feature type="domain" description="PAC" evidence="3">
    <location>
        <begin position="300"/>
        <end position="352"/>
    </location>
</feature>
<dbReference type="GO" id="GO:0071111">
    <property type="term" value="F:cyclic-guanylate-specific phosphodiesterase activity"/>
    <property type="evidence" value="ECO:0007669"/>
    <property type="project" value="InterPro"/>
</dbReference>
<dbReference type="CDD" id="cd00130">
    <property type="entry name" value="PAS"/>
    <property type="match status" value="2"/>
</dbReference>
<gene>
    <name evidence="6" type="ORF">SDC9_61901</name>
</gene>
<evidence type="ECO:0000259" key="2">
    <source>
        <dbReference type="PROSITE" id="PS50112"/>
    </source>
</evidence>
<dbReference type="InterPro" id="IPR043128">
    <property type="entry name" value="Rev_trsase/Diguanyl_cyclase"/>
</dbReference>
<reference evidence="6" key="1">
    <citation type="submission" date="2019-08" db="EMBL/GenBank/DDBJ databases">
        <authorList>
            <person name="Kucharzyk K."/>
            <person name="Murdoch R.W."/>
            <person name="Higgins S."/>
            <person name="Loffler F."/>
        </authorList>
    </citation>
    <scope>NUCLEOTIDE SEQUENCE</scope>
</reference>
<feature type="transmembrane region" description="Helical" evidence="1">
    <location>
        <begin position="21"/>
        <end position="37"/>
    </location>
</feature>
<keyword evidence="1" id="KW-0472">Membrane</keyword>
<feature type="domain" description="GGDEF" evidence="5">
    <location>
        <begin position="381"/>
        <end position="509"/>
    </location>
</feature>
<dbReference type="InterPro" id="IPR000700">
    <property type="entry name" value="PAS-assoc_C"/>
</dbReference>
<evidence type="ECO:0000259" key="3">
    <source>
        <dbReference type="PROSITE" id="PS50113"/>
    </source>
</evidence>
<dbReference type="Pfam" id="PF00563">
    <property type="entry name" value="EAL"/>
    <property type="match status" value="1"/>
</dbReference>
<dbReference type="InterPro" id="IPR000014">
    <property type="entry name" value="PAS"/>
</dbReference>
<evidence type="ECO:0008006" key="7">
    <source>
        <dbReference type="Google" id="ProtNLM"/>
    </source>
</evidence>
<keyword evidence="1" id="KW-0812">Transmembrane</keyword>
<dbReference type="InterPro" id="IPR013655">
    <property type="entry name" value="PAS_fold_3"/>
</dbReference>
<dbReference type="SUPFAM" id="SSF55073">
    <property type="entry name" value="Nucleotide cyclase"/>
    <property type="match status" value="1"/>
</dbReference>
<dbReference type="NCBIfam" id="TIGR00229">
    <property type="entry name" value="sensory_box"/>
    <property type="match status" value="2"/>
</dbReference>
<dbReference type="CDD" id="cd01948">
    <property type="entry name" value="EAL"/>
    <property type="match status" value="1"/>
</dbReference>
<evidence type="ECO:0000259" key="4">
    <source>
        <dbReference type="PROSITE" id="PS50883"/>
    </source>
</evidence>
<dbReference type="EMBL" id="VSSQ01002458">
    <property type="protein sequence ID" value="MPM15530.1"/>
    <property type="molecule type" value="Genomic_DNA"/>
</dbReference>
<dbReference type="InterPro" id="IPR035965">
    <property type="entry name" value="PAS-like_dom_sf"/>
</dbReference>
<dbReference type="InterPro" id="IPR001633">
    <property type="entry name" value="EAL_dom"/>
</dbReference>
<dbReference type="PANTHER" id="PTHR33121">
    <property type="entry name" value="CYCLIC DI-GMP PHOSPHODIESTERASE PDEF"/>
    <property type="match status" value="1"/>
</dbReference>
<dbReference type="Pfam" id="PF00990">
    <property type="entry name" value="GGDEF"/>
    <property type="match status" value="1"/>
</dbReference>
<dbReference type="InterPro" id="IPR029787">
    <property type="entry name" value="Nucleotide_cyclase"/>
</dbReference>
<accession>A0A644XH44</accession>
<feature type="domain" description="PAS" evidence="2">
    <location>
        <begin position="88"/>
        <end position="165"/>
    </location>
</feature>
<comment type="caution">
    <text evidence="6">The sequence shown here is derived from an EMBL/GenBank/DDBJ whole genome shotgun (WGS) entry which is preliminary data.</text>
</comment>
<dbReference type="PROSITE" id="PS50113">
    <property type="entry name" value="PAC"/>
    <property type="match status" value="2"/>
</dbReference>
<dbReference type="SUPFAM" id="SSF141868">
    <property type="entry name" value="EAL domain-like"/>
    <property type="match status" value="1"/>
</dbReference>
<dbReference type="PANTHER" id="PTHR33121:SF79">
    <property type="entry name" value="CYCLIC DI-GMP PHOSPHODIESTERASE PDED-RELATED"/>
    <property type="match status" value="1"/>
</dbReference>
<dbReference type="InterPro" id="IPR035919">
    <property type="entry name" value="EAL_sf"/>
</dbReference>
<evidence type="ECO:0000313" key="6">
    <source>
        <dbReference type="EMBL" id="MPM15530.1"/>
    </source>
</evidence>
<dbReference type="SMART" id="SM00267">
    <property type="entry name" value="GGDEF"/>
    <property type="match status" value="1"/>
</dbReference>
<dbReference type="Gene3D" id="3.30.450.20">
    <property type="entry name" value="PAS domain"/>
    <property type="match status" value="2"/>
</dbReference>
<dbReference type="AlphaFoldDB" id="A0A644XH44"/>
<dbReference type="PROSITE" id="PS50112">
    <property type="entry name" value="PAS"/>
    <property type="match status" value="1"/>
</dbReference>
<dbReference type="InterPro" id="IPR000160">
    <property type="entry name" value="GGDEF_dom"/>
</dbReference>
<feature type="transmembrane region" description="Helical" evidence="1">
    <location>
        <begin position="57"/>
        <end position="75"/>
    </location>
</feature>
<organism evidence="6">
    <name type="scientific">bioreactor metagenome</name>
    <dbReference type="NCBI Taxonomy" id="1076179"/>
    <lineage>
        <taxon>unclassified sequences</taxon>
        <taxon>metagenomes</taxon>
        <taxon>ecological metagenomes</taxon>
    </lineage>
</organism>
<evidence type="ECO:0000259" key="5">
    <source>
        <dbReference type="PROSITE" id="PS50887"/>
    </source>
</evidence>
<dbReference type="SMART" id="SM00052">
    <property type="entry name" value="EAL"/>
    <property type="match status" value="1"/>
</dbReference>
<dbReference type="Gene3D" id="3.30.70.270">
    <property type="match status" value="1"/>
</dbReference>
<dbReference type="InterPro" id="IPR050706">
    <property type="entry name" value="Cyclic-di-GMP_PDE-like"/>
</dbReference>
<dbReference type="PROSITE" id="PS50887">
    <property type="entry name" value="GGDEF"/>
    <property type="match status" value="1"/>
</dbReference>
<dbReference type="Pfam" id="PF08447">
    <property type="entry name" value="PAS_3"/>
    <property type="match status" value="2"/>
</dbReference>
<protein>
    <recommendedName>
        <fullName evidence="7">EAL domain-containing protein</fullName>
    </recommendedName>
</protein>
<keyword evidence="1" id="KW-1133">Transmembrane helix</keyword>
<sequence length="775" mass="88619">MKAENEGRIKLAQKHAFKITLIYLLVGSLWIVFSDMLTERFIPERYDVMLVSMTKGILYVVSTAMLLYFLIYSALKKLTDSEFKLSKSEAMLRTVFNQAPIGIVIVLNEADKYLGNDDFPSINPMFEKITGRTKEELKGCVWKTITHPEDLEKEIMLTGQLVKNEITSFSMQKRYLKPDGSVSWASKTAVPLIFEDDASKYSLFLIQDINESKKVEEALAESERSKSVLLSNLLGMAYRCKYDDSLSIQFVSDGCLELTGYPSQYFLDNGGQCYVNLIANEHKVKTETEFENMLMLRQPYKYEYEIITASGQRKWVLDIGRGVYDKNGNVEAIEGIIIDITERKQNEIRLKFLSERDSLTGLYNRRFFEEFLEQESNIGDIERAVILLDLKKMNSFNLVYGYSYSEHLIKEITMQLSSLCVGECRLFQISFERIAFYIKNYGEKNKLITFCDAILNLLEKMQVRHSLGCNIGVLEIDNCQANADILKNVSIAAAKSAENQETPYYFFEDKLQEELAREAIIKEEIVTSALDDADESIFLLYQPIFAAKTEKIHAFEALARFDSKKLGIVSPLEFISLAEETQTIIPIGRKILRKACNFIKGLEAIGYSDIVISVNVSAVQMLRSDFVLDVKNIIEETAVNPNRLTLEVTESTLLTSYESINRAIGQLRELGIRFAIDDFGVGYSSLARERELNVDSIKLDKYFADDLLTHNENEIIVGDIISMMHKFGHTVVAEGVECEEQKEYLIRNDCDYLQGYLFSKPVNMEKAFELLEKYN</sequence>
<dbReference type="SUPFAM" id="SSF55785">
    <property type="entry name" value="PYP-like sensor domain (PAS domain)"/>
    <property type="match status" value="2"/>
</dbReference>
<dbReference type="PROSITE" id="PS50883">
    <property type="entry name" value="EAL"/>
    <property type="match status" value="1"/>
</dbReference>
<feature type="domain" description="EAL" evidence="4">
    <location>
        <begin position="519"/>
        <end position="775"/>
    </location>
</feature>
<name>A0A644XH44_9ZZZZ</name>